<reference evidence="4" key="1">
    <citation type="submission" date="2014-05" db="EMBL/GenBank/DDBJ databases">
        <authorList>
            <person name="Chronopoulou M."/>
        </authorList>
    </citation>
    <scope>NUCLEOTIDE SEQUENCE</scope>
    <source>
        <tissue evidence="4">Whole organism</tissue>
    </source>
</reference>
<dbReference type="EMBL" id="HACA01019187">
    <property type="protein sequence ID" value="CDW36548.1"/>
    <property type="molecule type" value="Transcribed_RNA"/>
</dbReference>
<evidence type="ECO:0000256" key="1">
    <source>
        <dbReference type="SAM" id="Coils"/>
    </source>
</evidence>
<name>A0A0K2UE66_LEPSM</name>
<dbReference type="Pfam" id="PF08687">
    <property type="entry name" value="ASD2"/>
    <property type="match status" value="1"/>
</dbReference>
<accession>A0A0K2UE66</accession>
<feature type="coiled-coil region" evidence="1">
    <location>
        <begin position="281"/>
        <end position="311"/>
    </location>
</feature>
<protein>
    <submittedName>
        <fullName evidence="4">Shroom family member 4 [Capra hircus]</fullName>
    </submittedName>
</protein>
<evidence type="ECO:0000259" key="3">
    <source>
        <dbReference type="Pfam" id="PF08687"/>
    </source>
</evidence>
<dbReference type="AlphaFoldDB" id="A0A0K2UE66"/>
<gene>
    <name evidence="4" type="primary">SHROOM4</name>
</gene>
<feature type="region of interest" description="Disordered" evidence="2">
    <location>
        <begin position="179"/>
        <end position="241"/>
    </location>
</feature>
<dbReference type="Gene3D" id="6.10.250.3120">
    <property type="match status" value="1"/>
</dbReference>
<organism evidence="4">
    <name type="scientific">Lepeophtheirus salmonis</name>
    <name type="common">Salmon louse</name>
    <name type="synonym">Caligus salmonis</name>
    <dbReference type="NCBI Taxonomy" id="72036"/>
    <lineage>
        <taxon>Eukaryota</taxon>
        <taxon>Metazoa</taxon>
        <taxon>Ecdysozoa</taxon>
        <taxon>Arthropoda</taxon>
        <taxon>Crustacea</taxon>
        <taxon>Multicrustacea</taxon>
        <taxon>Hexanauplia</taxon>
        <taxon>Copepoda</taxon>
        <taxon>Siphonostomatoida</taxon>
        <taxon>Caligidae</taxon>
        <taxon>Lepeophtheirus</taxon>
    </lineage>
</organism>
<feature type="compositionally biased region" description="Low complexity" evidence="2">
    <location>
        <begin position="80"/>
        <end position="103"/>
    </location>
</feature>
<dbReference type="OrthoDB" id="10063560at2759"/>
<keyword evidence="1" id="KW-0175">Coiled coil</keyword>
<dbReference type="InterPro" id="IPR014799">
    <property type="entry name" value="ASD2_dom"/>
</dbReference>
<feature type="region of interest" description="Disordered" evidence="2">
    <location>
        <begin position="75"/>
        <end position="149"/>
    </location>
</feature>
<evidence type="ECO:0000313" key="4">
    <source>
        <dbReference type="EMBL" id="CDW36548.1"/>
    </source>
</evidence>
<feature type="compositionally biased region" description="Low complexity" evidence="2">
    <location>
        <begin position="187"/>
        <end position="235"/>
    </location>
</feature>
<feature type="compositionally biased region" description="Pro residues" evidence="2">
    <location>
        <begin position="120"/>
        <end position="138"/>
    </location>
</feature>
<proteinExistence type="predicted"/>
<sequence length="443" mass="51633">MVDTRNNFRFVEVVNHDDRENYTKLVLKKVYTLPVDKDDNAPTQRQSRVEQMRKNFEKSNGFSYLRPSLFTPKPFSSSTNNLHNNNLNQNLNNTDNKNNNSINHQTLLNNNEPIYENKPVPRPVVPPKPRYKKPPPLPIIDNDRPKCASPVPELLQERVPNTPPFPKKQDGVLQTMNMNNQQKTPTNNNINNNIYSNILHSSSSSPNSVSNINDNHQQNNNNNNKNTSQNGTSSSPPFPRFKDVHVITPKIQPVLSSSQSNKSVTKSPQYKELFEQKSQIRERLFSKIEVLREEERELSNEKVEIDFCARRFYVRLLDKNESDADKFSHFIQEIQQITKLKSGLILRLAKLEHDGHLKYTSEEFMKKRAQLQGQILEAENLQKYTDRRRKVQDRIIQNHFSNEDILEFTNMIDNLIRVVRDQREMEHKITLGNEKLRALDDIG</sequence>
<feature type="domain" description="ASD2" evidence="3">
    <location>
        <begin position="187"/>
        <end position="441"/>
    </location>
</feature>
<evidence type="ECO:0000256" key="2">
    <source>
        <dbReference type="SAM" id="MobiDB-lite"/>
    </source>
</evidence>